<evidence type="ECO:0008006" key="2">
    <source>
        <dbReference type="Google" id="ProtNLM"/>
    </source>
</evidence>
<organism evidence="1">
    <name type="scientific">Sesamum radiatum</name>
    <name type="common">Black benniseed</name>
    <dbReference type="NCBI Taxonomy" id="300843"/>
    <lineage>
        <taxon>Eukaryota</taxon>
        <taxon>Viridiplantae</taxon>
        <taxon>Streptophyta</taxon>
        <taxon>Embryophyta</taxon>
        <taxon>Tracheophyta</taxon>
        <taxon>Spermatophyta</taxon>
        <taxon>Magnoliopsida</taxon>
        <taxon>eudicotyledons</taxon>
        <taxon>Gunneridae</taxon>
        <taxon>Pentapetalae</taxon>
        <taxon>asterids</taxon>
        <taxon>lamiids</taxon>
        <taxon>Lamiales</taxon>
        <taxon>Pedaliaceae</taxon>
        <taxon>Sesamum</taxon>
    </lineage>
</organism>
<evidence type="ECO:0000313" key="1">
    <source>
        <dbReference type="EMBL" id="KAL0400072.1"/>
    </source>
</evidence>
<name>A0AAW2T6V1_SESRA</name>
<proteinExistence type="predicted"/>
<protein>
    <recommendedName>
        <fullName evidence="2">Reverse transcriptase/retrotransposon-derived protein RNase H-like domain-containing protein</fullName>
    </recommendedName>
</protein>
<dbReference type="AlphaFoldDB" id="A0AAW2T6V1"/>
<reference evidence="1" key="1">
    <citation type="submission" date="2020-06" db="EMBL/GenBank/DDBJ databases">
        <authorList>
            <person name="Li T."/>
            <person name="Hu X."/>
            <person name="Zhang T."/>
            <person name="Song X."/>
            <person name="Zhang H."/>
            <person name="Dai N."/>
            <person name="Sheng W."/>
            <person name="Hou X."/>
            <person name="Wei L."/>
        </authorList>
    </citation>
    <scope>NUCLEOTIDE SEQUENCE</scope>
    <source>
        <strain evidence="1">G02</strain>
        <tissue evidence="1">Leaf</tissue>
    </source>
</reference>
<dbReference type="EMBL" id="JACGWJ010000009">
    <property type="protein sequence ID" value="KAL0400072.1"/>
    <property type="molecule type" value="Genomic_DNA"/>
</dbReference>
<reference evidence="1" key="2">
    <citation type="journal article" date="2024" name="Plant">
        <title>Genomic evolution and insights into agronomic trait innovations of Sesamum species.</title>
        <authorList>
            <person name="Miao H."/>
            <person name="Wang L."/>
            <person name="Qu L."/>
            <person name="Liu H."/>
            <person name="Sun Y."/>
            <person name="Le M."/>
            <person name="Wang Q."/>
            <person name="Wei S."/>
            <person name="Zheng Y."/>
            <person name="Lin W."/>
            <person name="Duan Y."/>
            <person name="Cao H."/>
            <person name="Xiong S."/>
            <person name="Wang X."/>
            <person name="Wei L."/>
            <person name="Li C."/>
            <person name="Ma Q."/>
            <person name="Ju M."/>
            <person name="Zhao R."/>
            <person name="Li G."/>
            <person name="Mu C."/>
            <person name="Tian Q."/>
            <person name="Mei H."/>
            <person name="Zhang T."/>
            <person name="Gao T."/>
            <person name="Zhang H."/>
        </authorList>
    </citation>
    <scope>NUCLEOTIDE SEQUENCE</scope>
    <source>
        <strain evidence="1">G02</strain>
    </source>
</reference>
<accession>A0AAW2T6V1</accession>
<gene>
    <name evidence="1" type="ORF">Sradi_2350500</name>
</gene>
<sequence length="89" mass="10121">MDTSQGYHQTMLVPEDQKETTFEELKEYLARFPLLVKPSLGDTLYVYLSATPQAVSFVLIRETKENICISIMSAKCSMEQKDAIPSSRK</sequence>
<comment type="caution">
    <text evidence="1">The sequence shown here is derived from an EMBL/GenBank/DDBJ whole genome shotgun (WGS) entry which is preliminary data.</text>
</comment>